<accession>A0A1D8AB34</accession>
<protein>
    <submittedName>
        <fullName evidence="1">Uncharacterized protein</fullName>
    </submittedName>
</protein>
<proteinExistence type="predicted"/>
<organism evidence="1 2">
    <name type="scientific">Novosphingobium resinovorum</name>
    <dbReference type="NCBI Taxonomy" id="158500"/>
    <lineage>
        <taxon>Bacteria</taxon>
        <taxon>Pseudomonadati</taxon>
        <taxon>Pseudomonadota</taxon>
        <taxon>Alphaproteobacteria</taxon>
        <taxon>Sphingomonadales</taxon>
        <taxon>Sphingomonadaceae</taxon>
        <taxon>Novosphingobium</taxon>
    </lineage>
</organism>
<sequence>MRINRIREDDVTYWKTSAWGIFVASTLVAAPACADEPLFGYIYTTDTLPKDQSEVEQWVTLREGRSQGDFHLLQTRTEVSHGVTDNFQLSGYVNLAYANVKGNTPSGDTVPPEVFADFASDPARRFSKARLESVSVEGIYRISSPYTNGVGVALYLEPSIGPRTREMEARLILQKNFLDDKLVFAANATLGYEWRKLLGDSSADPTSEEFVTHWDKETDVNFGFAGSYRFTSNWSVGGELQNEREWAGLNPFKASSRTNQAWYLGPTMHYGGRHFFATFTTLFQMPWAKDYANPAAESFVVNGITNADDFEKYRFRLKVGYYF</sequence>
<dbReference type="Proteomes" id="UP000094626">
    <property type="component" value="Plasmid pSA1"/>
</dbReference>
<dbReference type="InterPro" id="IPR046603">
    <property type="entry name" value="DUF6662"/>
</dbReference>
<geneLocation type="plasmid" evidence="1 2">
    <name>pSA1</name>
</geneLocation>
<keyword evidence="1" id="KW-0614">Plasmid</keyword>
<dbReference type="KEGG" id="nre:BES08_20935"/>
<dbReference type="Pfam" id="PF20367">
    <property type="entry name" value="DUF6662"/>
    <property type="match status" value="1"/>
</dbReference>
<evidence type="ECO:0000313" key="1">
    <source>
        <dbReference type="EMBL" id="AOR79320.1"/>
    </source>
</evidence>
<evidence type="ECO:0000313" key="2">
    <source>
        <dbReference type="Proteomes" id="UP000094626"/>
    </source>
</evidence>
<dbReference type="EMBL" id="CP017076">
    <property type="protein sequence ID" value="AOR79320.1"/>
    <property type="molecule type" value="Genomic_DNA"/>
</dbReference>
<dbReference type="AlphaFoldDB" id="A0A1D8AB34"/>
<name>A0A1D8AB34_9SPHN</name>
<reference evidence="2" key="1">
    <citation type="journal article" date="2017" name="J. Biotechnol.">
        <title>Complete genome sequence of Novosphingobium resinovorum SA1, a versatile xenobiotic-degrading bacterium capable of utilizing sulfanilic acid.</title>
        <authorList>
            <person name="Hegedus B."/>
            <person name="Kos P.B."/>
            <person name="Balint B."/>
            <person name="Maroti G."/>
            <person name="Gan H.M."/>
            <person name="Perei K."/>
            <person name="Rakhely G."/>
        </authorList>
    </citation>
    <scope>NUCLEOTIDE SEQUENCE [LARGE SCALE GENOMIC DNA]</scope>
    <source>
        <strain evidence="2">SA1</strain>
    </source>
</reference>
<keyword evidence="2" id="KW-1185">Reference proteome</keyword>
<gene>
    <name evidence="1" type="ORF">BES08_20935</name>
</gene>